<dbReference type="Gene3D" id="2.60.120.10">
    <property type="entry name" value="Jelly Rolls"/>
    <property type="match status" value="1"/>
</dbReference>
<accession>A0AAV9H5W9</accession>
<dbReference type="InterPro" id="IPR014710">
    <property type="entry name" value="RmlC-like_jellyroll"/>
</dbReference>
<feature type="compositionally biased region" description="Polar residues" evidence="7">
    <location>
        <begin position="114"/>
        <end position="123"/>
    </location>
</feature>
<sequence length="745" mass="81975">MPPRPSQMRRTLGPQEHIYELGVAGRKTGLTIPDSGIRDEHGMEPLDAVFSSPDKPKPAKNALADEDEDVDESDDNDTGEAMDITTTSGIGPAALLNGHGNRLPMPLPRSRSPVKTSLNSPAQRNRLIARSNQSSSPLESNSQPINPKRRPEFKSLETNGPRSSSQPILGKNIPKLTAGNGSARGLTNGYHSQPSYRQEESEEEREEEEEERADEQEPHWEEHEEVDAVDSFVEESMAMLRAEAEASPEPEDHAGESSAEEEAAQAAAAKRKPVPKPSVRGGPKATAKAAKASAAARPTKNRRVVEEEESDVEAQDEPVEEPEEEEAAASEEEEEEIVAPKPRGKAAKRKAPTPEPEPRLKKRRSLDQVEEAEENAGRQNKRQRAEEAPAPAPAPKARGRPPKKPASPVAEEPEQAKVSTSKKAGKAPVAEKAEKGKRGRKRKSSLNPGDVSQVIVPRGPPLPRSRGLMINRRELPGDSNSMIRTRSGRTSTKPTAFWKNERIVYDTEEATTDAFLGRNPSKFVLPSIKEVVRVDEPEPVYPTKSRKGKRGAPSKGRGRRGKSRGGYDSEDDDGPPADPWENNPGTIEGNVICWLPEHELDPPAQDDFVDIEPKQLAISSAAVQTQAVKDATFRYAKILSEGFFNCGVVDLPPGAEKRPKNSRKMFMTFFVHTGRVLVTVNETSFRISKGGMWFVPRGNYYSIENDYDQPARIFFSQGCETAPPPPPPVEEEQPEEEEDEDEEEE</sequence>
<dbReference type="GO" id="GO:0019237">
    <property type="term" value="F:centromeric DNA binding"/>
    <property type="evidence" value="ECO:0007669"/>
    <property type="project" value="InterPro"/>
</dbReference>
<dbReference type="FunFam" id="2.60.120.10:FF:000033">
    <property type="entry name" value="Centromere protein C 1"/>
    <property type="match status" value="1"/>
</dbReference>
<dbReference type="Pfam" id="PF15624">
    <property type="entry name" value="Mif2_N"/>
    <property type="match status" value="1"/>
</dbReference>
<evidence type="ECO:0000256" key="3">
    <source>
        <dbReference type="ARBA" id="ARBA00023125"/>
    </source>
</evidence>
<dbReference type="InterPro" id="IPR011051">
    <property type="entry name" value="RmlC_Cupin_sf"/>
</dbReference>
<feature type="compositionally biased region" description="Acidic residues" evidence="7">
    <location>
        <begin position="729"/>
        <end position="745"/>
    </location>
</feature>
<evidence type="ECO:0000256" key="1">
    <source>
        <dbReference type="ARBA" id="ARBA00004123"/>
    </source>
</evidence>
<evidence type="ECO:0000256" key="5">
    <source>
        <dbReference type="ARBA" id="ARBA00057947"/>
    </source>
</evidence>
<evidence type="ECO:0000256" key="6">
    <source>
        <dbReference type="ARBA" id="ARBA00075033"/>
    </source>
</evidence>
<evidence type="ECO:0000313" key="11">
    <source>
        <dbReference type="Proteomes" id="UP001321760"/>
    </source>
</evidence>
<reference evidence="10" key="1">
    <citation type="journal article" date="2023" name="Mol. Phylogenet. Evol.">
        <title>Genome-scale phylogeny and comparative genomics of the fungal order Sordariales.</title>
        <authorList>
            <person name="Hensen N."/>
            <person name="Bonometti L."/>
            <person name="Westerberg I."/>
            <person name="Brannstrom I.O."/>
            <person name="Guillou S."/>
            <person name="Cros-Aarteil S."/>
            <person name="Calhoun S."/>
            <person name="Haridas S."/>
            <person name="Kuo A."/>
            <person name="Mondo S."/>
            <person name="Pangilinan J."/>
            <person name="Riley R."/>
            <person name="LaButti K."/>
            <person name="Andreopoulos B."/>
            <person name="Lipzen A."/>
            <person name="Chen C."/>
            <person name="Yan M."/>
            <person name="Daum C."/>
            <person name="Ng V."/>
            <person name="Clum A."/>
            <person name="Steindorff A."/>
            <person name="Ohm R.A."/>
            <person name="Martin F."/>
            <person name="Silar P."/>
            <person name="Natvig D.O."/>
            <person name="Lalanne C."/>
            <person name="Gautier V."/>
            <person name="Ament-Velasquez S.L."/>
            <person name="Kruys A."/>
            <person name="Hutchinson M.I."/>
            <person name="Powell A.J."/>
            <person name="Barry K."/>
            <person name="Miller A.N."/>
            <person name="Grigoriev I.V."/>
            <person name="Debuchy R."/>
            <person name="Gladieux P."/>
            <person name="Hiltunen Thoren M."/>
            <person name="Johannesson H."/>
        </authorList>
    </citation>
    <scope>NUCLEOTIDE SEQUENCE</scope>
    <source>
        <strain evidence="10">PSN243</strain>
    </source>
</reference>
<evidence type="ECO:0000256" key="4">
    <source>
        <dbReference type="ARBA" id="ARBA00023242"/>
    </source>
</evidence>
<dbReference type="SUPFAM" id="SSF51182">
    <property type="entry name" value="RmlC-like cupins"/>
    <property type="match status" value="1"/>
</dbReference>
<evidence type="ECO:0000259" key="9">
    <source>
        <dbReference type="Pfam" id="PF15624"/>
    </source>
</evidence>
<feature type="compositionally biased region" description="Polar residues" evidence="7">
    <location>
        <begin position="156"/>
        <end position="167"/>
    </location>
</feature>
<dbReference type="GO" id="GO:0000776">
    <property type="term" value="C:kinetochore"/>
    <property type="evidence" value="ECO:0007669"/>
    <property type="project" value="InterPro"/>
</dbReference>
<comment type="similarity">
    <text evidence="2">Belongs to the CENP-C/MIF2 family.</text>
</comment>
<dbReference type="CDD" id="cd06993">
    <property type="entry name" value="cupin_CENP-C_C"/>
    <property type="match status" value="1"/>
</dbReference>
<feature type="compositionally biased region" description="Low complexity" evidence="7">
    <location>
        <begin position="131"/>
        <end position="144"/>
    </location>
</feature>
<evidence type="ECO:0000313" key="10">
    <source>
        <dbReference type="EMBL" id="KAK4455430.1"/>
    </source>
</evidence>
<gene>
    <name evidence="10" type="ORF">QBC34DRAFT_389884</name>
</gene>
<comment type="caution">
    <text evidence="10">The sequence shown here is derived from an EMBL/GenBank/DDBJ whole genome shotgun (WGS) entry which is preliminary data.</text>
</comment>
<keyword evidence="3" id="KW-0238">DNA-binding</keyword>
<dbReference type="AlphaFoldDB" id="A0AAV9H5W9"/>
<feature type="compositionally biased region" description="Acidic residues" evidence="7">
    <location>
        <begin position="306"/>
        <end position="337"/>
    </location>
</feature>
<name>A0AAV9H5W9_9PEZI</name>
<feature type="region of interest" description="Disordered" evidence="7">
    <location>
        <begin position="716"/>
        <end position="745"/>
    </location>
</feature>
<feature type="compositionally biased region" description="Basic residues" evidence="7">
    <location>
        <begin position="544"/>
        <end position="563"/>
    </location>
</feature>
<dbReference type="InterPro" id="IPR028929">
    <property type="entry name" value="Mif2_N"/>
</dbReference>
<proteinExistence type="inferred from homology"/>
<feature type="compositionally biased region" description="Acidic residues" evidence="7">
    <location>
        <begin position="64"/>
        <end position="80"/>
    </location>
</feature>
<feature type="compositionally biased region" description="Basic residues" evidence="7">
    <location>
        <begin position="342"/>
        <end position="351"/>
    </location>
</feature>
<reference evidence="10" key="2">
    <citation type="submission" date="2023-05" db="EMBL/GenBank/DDBJ databases">
        <authorList>
            <consortium name="Lawrence Berkeley National Laboratory"/>
            <person name="Steindorff A."/>
            <person name="Hensen N."/>
            <person name="Bonometti L."/>
            <person name="Westerberg I."/>
            <person name="Brannstrom I.O."/>
            <person name="Guillou S."/>
            <person name="Cros-Aarteil S."/>
            <person name="Calhoun S."/>
            <person name="Haridas S."/>
            <person name="Kuo A."/>
            <person name="Mondo S."/>
            <person name="Pangilinan J."/>
            <person name="Riley R."/>
            <person name="Labutti K."/>
            <person name="Andreopoulos B."/>
            <person name="Lipzen A."/>
            <person name="Chen C."/>
            <person name="Yanf M."/>
            <person name="Daum C."/>
            <person name="Ng V."/>
            <person name="Clum A."/>
            <person name="Ohm R."/>
            <person name="Martin F."/>
            <person name="Silar P."/>
            <person name="Natvig D."/>
            <person name="Lalanne C."/>
            <person name="Gautier V."/>
            <person name="Ament-Velasquez S.L."/>
            <person name="Kruys A."/>
            <person name="Hutchinson M.I."/>
            <person name="Powell A.J."/>
            <person name="Barry K."/>
            <person name="Miller A.N."/>
            <person name="Grigoriev I.V."/>
            <person name="Debuchy R."/>
            <person name="Gladieux P."/>
            <person name="Thoren M.H."/>
            <person name="Johannesson H."/>
        </authorList>
    </citation>
    <scope>NUCLEOTIDE SEQUENCE</scope>
    <source>
        <strain evidence="10">PSN243</strain>
    </source>
</reference>
<evidence type="ECO:0000256" key="2">
    <source>
        <dbReference type="ARBA" id="ARBA00010291"/>
    </source>
</evidence>
<feature type="compositionally biased region" description="Acidic residues" evidence="7">
    <location>
        <begin position="200"/>
        <end position="214"/>
    </location>
</feature>
<dbReference type="GO" id="GO:0005634">
    <property type="term" value="C:nucleus"/>
    <property type="evidence" value="ECO:0007669"/>
    <property type="project" value="UniProtKB-SubCell"/>
</dbReference>
<evidence type="ECO:0000259" key="8">
    <source>
        <dbReference type="Pfam" id="PF11699"/>
    </source>
</evidence>
<evidence type="ECO:0000256" key="7">
    <source>
        <dbReference type="SAM" id="MobiDB-lite"/>
    </source>
</evidence>
<dbReference type="GO" id="GO:0051315">
    <property type="term" value="P:attachment of mitotic spindle microtubules to kinetochore"/>
    <property type="evidence" value="ECO:0007669"/>
    <property type="project" value="TreeGrafter"/>
</dbReference>
<comment type="subcellular location">
    <subcellularLocation>
        <location evidence="1">Nucleus</location>
    </subcellularLocation>
</comment>
<feature type="region of interest" description="Disordered" evidence="7">
    <location>
        <begin position="28"/>
        <end position="495"/>
    </location>
</feature>
<comment type="function">
    <text evidence="5">Component of the kinetochore, a multiprotein complex that assembles on centromeric DNA and attaches chromosomes to spindle microtubules, mediating chromosome segregation and sister chromatid segregation during meiosis and mitosis. Component of the inner kinetochore constitutive centromere-associated network (CCAN), which serves as a structural platform for outer kinetochore assembly.</text>
</comment>
<dbReference type="Pfam" id="PF11699">
    <property type="entry name" value="CENP-C_C"/>
    <property type="match status" value="1"/>
</dbReference>
<organism evidence="10 11">
    <name type="scientific">Podospora aff. communis PSN243</name>
    <dbReference type="NCBI Taxonomy" id="3040156"/>
    <lineage>
        <taxon>Eukaryota</taxon>
        <taxon>Fungi</taxon>
        <taxon>Dikarya</taxon>
        <taxon>Ascomycota</taxon>
        <taxon>Pezizomycotina</taxon>
        <taxon>Sordariomycetes</taxon>
        <taxon>Sordariomycetidae</taxon>
        <taxon>Sordariales</taxon>
        <taxon>Podosporaceae</taxon>
        <taxon>Podospora</taxon>
    </lineage>
</organism>
<feature type="domain" description="Mif2/CENP-C cupin" evidence="8">
    <location>
        <begin position="633"/>
        <end position="717"/>
    </location>
</feature>
<dbReference type="EMBL" id="MU865914">
    <property type="protein sequence ID" value="KAK4455430.1"/>
    <property type="molecule type" value="Genomic_DNA"/>
</dbReference>
<feature type="compositionally biased region" description="Low complexity" evidence="7">
    <location>
        <begin position="284"/>
        <end position="296"/>
    </location>
</feature>
<dbReference type="InterPro" id="IPR028386">
    <property type="entry name" value="CENP-C/Mif2/cnp3"/>
</dbReference>
<protein>
    <recommendedName>
        <fullName evidence="6">CENP-C homolog</fullName>
    </recommendedName>
</protein>
<dbReference type="PANTHER" id="PTHR16684">
    <property type="entry name" value="CENTROMERE PROTEIN C"/>
    <property type="match status" value="1"/>
</dbReference>
<feature type="region of interest" description="Disordered" evidence="7">
    <location>
        <begin position="539"/>
        <end position="585"/>
    </location>
</feature>
<feature type="compositionally biased region" description="Low complexity" evidence="7">
    <location>
        <begin position="102"/>
        <end position="113"/>
    </location>
</feature>
<keyword evidence="11" id="KW-1185">Reference proteome</keyword>
<dbReference type="GO" id="GO:0051455">
    <property type="term" value="P:spindle attachment to meiosis I kinetochore"/>
    <property type="evidence" value="ECO:0007669"/>
    <property type="project" value="TreeGrafter"/>
</dbReference>
<dbReference type="GO" id="GO:0051382">
    <property type="term" value="P:kinetochore assembly"/>
    <property type="evidence" value="ECO:0007669"/>
    <property type="project" value="InterPro"/>
</dbReference>
<keyword evidence="4" id="KW-0539">Nucleus</keyword>
<dbReference type="InterPro" id="IPR025974">
    <property type="entry name" value="Mif2/CENP-C_cupin"/>
</dbReference>
<feature type="compositionally biased region" description="Polar residues" evidence="7">
    <location>
        <begin position="478"/>
        <end position="494"/>
    </location>
</feature>
<dbReference type="Proteomes" id="UP001321760">
    <property type="component" value="Unassembled WGS sequence"/>
</dbReference>
<dbReference type="PANTHER" id="PTHR16684:SF11">
    <property type="entry name" value="CENTROMERE PROTEIN C"/>
    <property type="match status" value="1"/>
</dbReference>
<feature type="domain" description="Mif2 N-terminal" evidence="9">
    <location>
        <begin position="18"/>
        <end position="143"/>
    </location>
</feature>